<dbReference type="GO" id="GO:0008270">
    <property type="term" value="F:zinc ion binding"/>
    <property type="evidence" value="ECO:0007669"/>
    <property type="project" value="InterPro"/>
</dbReference>
<protein>
    <recommendedName>
        <fullName evidence="8">Zn(2)-C6 fungal-type domain-containing protein</fullName>
    </recommendedName>
</protein>
<comment type="caution">
    <text evidence="9">The sequence shown here is derived from an EMBL/GenBank/DDBJ whole genome shotgun (WGS) entry which is preliminary data.</text>
</comment>
<keyword evidence="3" id="KW-0805">Transcription regulation</keyword>
<gene>
    <name evidence="9" type="ORF">N7476_002262</name>
</gene>
<dbReference type="InterPro" id="IPR050815">
    <property type="entry name" value="TF_fung"/>
</dbReference>
<dbReference type="CDD" id="cd12148">
    <property type="entry name" value="fungal_TF_MHR"/>
    <property type="match status" value="1"/>
</dbReference>
<evidence type="ECO:0000256" key="5">
    <source>
        <dbReference type="ARBA" id="ARBA00023163"/>
    </source>
</evidence>
<dbReference type="GO" id="GO:0006351">
    <property type="term" value="P:DNA-templated transcription"/>
    <property type="evidence" value="ECO:0007669"/>
    <property type="project" value="InterPro"/>
</dbReference>
<feature type="region of interest" description="Disordered" evidence="7">
    <location>
        <begin position="1"/>
        <end position="223"/>
    </location>
</feature>
<keyword evidence="10" id="KW-1185">Reference proteome</keyword>
<dbReference type="Proteomes" id="UP001147746">
    <property type="component" value="Unassembled WGS sequence"/>
</dbReference>
<dbReference type="EMBL" id="JAPZBO010000002">
    <property type="protein sequence ID" value="KAJ5323662.1"/>
    <property type="molecule type" value="Genomic_DNA"/>
</dbReference>
<keyword evidence="6" id="KW-0539">Nucleus</keyword>
<accession>A0A9W9Q673</accession>
<dbReference type="PROSITE" id="PS50048">
    <property type="entry name" value="ZN2_CY6_FUNGAL_2"/>
    <property type="match status" value="1"/>
</dbReference>
<evidence type="ECO:0000313" key="10">
    <source>
        <dbReference type="Proteomes" id="UP001147746"/>
    </source>
</evidence>
<evidence type="ECO:0000256" key="3">
    <source>
        <dbReference type="ARBA" id="ARBA00023015"/>
    </source>
</evidence>
<dbReference type="CDD" id="cd00067">
    <property type="entry name" value="GAL4"/>
    <property type="match status" value="1"/>
</dbReference>
<dbReference type="GO" id="GO:0005634">
    <property type="term" value="C:nucleus"/>
    <property type="evidence" value="ECO:0007669"/>
    <property type="project" value="UniProtKB-SubCell"/>
</dbReference>
<evidence type="ECO:0000313" key="9">
    <source>
        <dbReference type="EMBL" id="KAJ5323662.1"/>
    </source>
</evidence>
<evidence type="ECO:0000256" key="7">
    <source>
        <dbReference type="SAM" id="MobiDB-lite"/>
    </source>
</evidence>
<dbReference type="Pfam" id="PF00172">
    <property type="entry name" value="Zn_clus"/>
    <property type="match status" value="1"/>
</dbReference>
<dbReference type="PANTHER" id="PTHR47338">
    <property type="entry name" value="ZN(II)2CYS6 TRANSCRIPTION FACTOR (EUROFUNG)-RELATED"/>
    <property type="match status" value="1"/>
</dbReference>
<dbReference type="GO" id="GO:0000981">
    <property type="term" value="F:DNA-binding transcription factor activity, RNA polymerase II-specific"/>
    <property type="evidence" value="ECO:0007669"/>
    <property type="project" value="InterPro"/>
</dbReference>
<feature type="compositionally biased region" description="Low complexity" evidence="7">
    <location>
        <begin position="206"/>
        <end position="216"/>
    </location>
</feature>
<dbReference type="Pfam" id="PF04082">
    <property type="entry name" value="Fungal_trans"/>
    <property type="match status" value="1"/>
</dbReference>
<dbReference type="AlphaFoldDB" id="A0A9W9Q673"/>
<evidence type="ECO:0000256" key="2">
    <source>
        <dbReference type="ARBA" id="ARBA00022723"/>
    </source>
</evidence>
<organism evidence="9 10">
    <name type="scientific">Penicillium atrosanguineum</name>
    <dbReference type="NCBI Taxonomy" id="1132637"/>
    <lineage>
        <taxon>Eukaryota</taxon>
        <taxon>Fungi</taxon>
        <taxon>Dikarya</taxon>
        <taxon>Ascomycota</taxon>
        <taxon>Pezizomycotina</taxon>
        <taxon>Eurotiomycetes</taxon>
        <taxon>Eurotiomycetidae</taxon>
        <taxon>Eurotiales</taxon>
        <taxon>Aspergillaceae</taxon>
        <taxon>Penicillium</taxon>
    </lineage>
</organism>
<feature type="compositionally biased region" description="Polar residues" evidence="7">
    <location>
        <begin position="374"/>
        <end position="383"/>
    </location>
</feature>
<keyword evidence="2" id="KW-0479">Metal-binding</keyword>
<dbReference type="SUPFAM" id="SSF57701">
    <property type="entry name" value="Zn2/Cys6 DNA-binding domain"/>
    <property type="match status" value="1"/>
</dbReference>
<reference evidence="9" key="2">
    <citation type="journal article" date="2023" name="IMA Fungus">
        <title>Comparative genomic study of the Penicillium genus elucidates a diverse pangenome and 15 lateral gene transfer events.</title>
        <authorList>
            <person name="Petersen C."/>
            <person name="Sorensen T."/>
            <person name="Nielsen M.R."/>
            <person name="Sondergaard T.E."/>
            <person name="Sorensen J.L."/>
            <person name="Fitzpatrick D.A."/>
            <person name="Frisvad J.C."/>
            <person name="Nielsen K.L."/>
        </authorList>
    </citation>
    <scope>NUCLEOTIDE SEQUENCE</scope>
    <source>
        <strain evidence="9">IBT 21472</strain>
    </source>
</reference>
<dbReference type="SMART" id="SM00066">
    <property type="entry name" value="GAL4"/>
    <property type="match status" value="1"/>
</dbReference>
<feature type="region of interest" description="Disordered" evidence="7">
    <location>
        <begin position="307"/>
        <end position="383"/>
    </location>
</feature>
<reference evidence="9" key="1">
    <citation type="submission" date="2022-12" db="EMBL/GenBank/DDBJ databases">
        <authorList>
            <person name="Petersen C."/>
        </authorList>
    </citation>
    <scope>NUCLEOTIDE SEQUENCE</scope>
    <source>
        <strain evidence="9">IBT 21472</strain>
    </source>
</reference>
<feature type="compositionally biased region" description="Basic and acidic residues" evidence="7">
    <location>
        <begin position="24"/>
        <end position="34"/>
    </location>
</feature>
<comment type="subcellular location">
    <subcellularLocation>
        <location evidence="1">Nucleus</location>
    </subcellularLocation>
</comment>
<dbReference type="PANTHER" id="PTHR47338:SF11">
    <property type="entry name" value="ZN(II)2CYS6 TRANSCRIPTION FACTOR (EUROFUNG)"/>
    <property type="match status" value="1"/>
</dbReference>
<evidence type="ECO:0000259" key="8">
    <source>
        <dbReference type="PROSITE" id="PS50048"/>
    </source>
</evidence>
<dbReference type="InterPro" id="IPR001138">
    <property type="entry name" value="Zn2Cys6_DnaBD"/>
</dbReference>
<name>A0A9W9Q673_9EURO</name>
<keyword evidence="5" id="KW-0804">Transcription</keyword>
<feature type="compositionally biased region" description="Basic and acidic residues" evidence="7">
    <location>
        <begin position="116"/>
        <end position="131"/>
    </location>
</feature>
<feature type="compositionally biased region" description="Low complexity" evidence="7">
    <location>
        <begin position="96"/>
        <end position="107"/>
    </location>
</feature>
<dbReference type="PROSITE" id="PS00463">
    <property type="entry name" value="ZN2_CY6_FUNGAL_1"/>
    <property type="match status" value="1"/>
</dbReference>
<proteinExistence type="predicted"/>
<feature type="compositionally biased region" description="Polar residues" evidence="7">
    <location>
        <begin position="339"/>
        <end position="368"/>
    </location>
</feature>
<evidence type="ECO:0000256" key="1">
    <source>
        <dbReference type="ARBA" id="ARBA00004123"/>
    </source>
</evidence>
<dbReference type="InterPro" id="IPR036864">
    <property type="entry name" value="Zn2-C6_fun-type_DNA-bd_sf"/>
</dbReference>
<feature type="domain" description="Zn(2)-C6 fungal-type" evidence="8">
    <location>
        <begin position="277"/>
        <end position="307"/>
    </location>
</feature>
<keyword evidence="4" id="KW-0238">DNA-binding</keyword>
<dbReference type="Gene3D" id="4.10.240.10">
    <property type="entry name" value="Zn(2)-C6 fungal-type DNA-binding domain"/>
    <property type="match status" value="1"/>
</dbReference>
<evidence type="ECO:0000256" key="6">
    <source>
        <dbReference type="ARBA" id="ARBA00023242"/>
    </source>
</evidence>
<sequence>MSGYYVGPFGRMLPSRDGQLSEQSSERPANRSETGDNPYQLPPPRTPANLQFGSDPFLRHRQSDNSESGRGPTSAESVSQRQQTEQLPSVRQLLTPSNDPSSSPSYPRTFAALGPHIDHREHSYPYRHHEPSLPSQITPVGVQDSTKSRSESLPRPQNGLPPLSQVTMHSPRDIKHHTATRSDPMATSIPHSQIPVHGTSYQEKALSSGLSSPESGSRTKGSTTLPHVVDERYIDGEGICYIYADGSHCPKAIEGIPVNANWGVTKAGKPRKRLAQACLTCREKKIKCQPNLPKCDQCQKSGRECRFESAPRGNRSSMRGPHSAGPSSKYDGKEGFSPSLANSDVSSLYNMPRASNSATSLPGTSGHSPISEGTRLTPSGTEGTYETMAEADRAYRSRMYRIPQPFAGDDSIARAPEHIEASRLPEYTEILGELRDINPDDPLAGSWNIDPYESDPDVTMHYIESYFSNVNDGLYHIFPHARFILWLKSSQMKSAEDKMLLYSMMALGSIFSDRPGKVVALRRYSRIARFAVQKSQHTLSLQLAQSHLILSLWYYATGSLVGCWDSIGAAGRAVSGLRYNMESGGVVVDHSQVCDYGLHPQALIECRRRTFWVAFILDRVSNFFSAPSSFISSESALIRLPCREEIYEAQQYTTAPYFQSVLNQHSAPEDDRSALSPMAFLIQILSIWGDVSLHILRLSHIPPEGYVRLAEEFHINIVRRTEDWLRQIPEHLAFSAINMERASQAKKADTFISIHMFYHATLMKLYRHARYQGLRSELLTQYIHRARYHAVETLRIALAVTQYANDMHSAQSPPETPSPKVTLLSPFLGYAVLSAVDVLSAAGLVAELPDCISFIRGALGMIQLLGRHWDSSLEVTNIIQKRLDSMIDCLHDRIRSQDKMGFAVDGPSLETKIHAYTSPSHLPGALEEDLFYGSLPREVLLHSMRTDGTAFSEPSIVWLRDH</sequence>
<dbReference type="GO" id="GO:0003677">
    <property type="term" value="F:DNA binding"/>
    <property type="evidence" value="ECO:0007669"/>
    <property type="project" value="UniProtKB-KW"/>
</dbReference>
<feature type="compositionally biased region" description="Polar residues" evidence="7">
    <location>
        <begin position="74"/>
        <end position="95"/>
    </location>
</feature>
<evidence type="ECO:0000256" key="4">
    <source>
        <dbReference type="ARBA" id="ARBA00023125"/>
    </source>
</evidence>
<dbReference type="InterPro" id="IPR007219">
    <property type="entry name" value="XnlR_reg_dom"/>
</dbReference>